<dbReference type="InterPro" id="IPR014044">
    <property type="entry name" value="CAP_dom"/>
</dbReference>
<proteinExistence type="predicted"/>
<dbReference type="SUPFAM" id="SSF55797">
    <property type="entry name" value="PR-1-like"/>
    <property type="match status" value="1"/>
</dbReference>
<dbReference type="CDD" id="cd05382">
    <property type="entry name" value="CAP_GAPR1-like"/>
    <property type="match status" value="1"/>
</dbReference>
<organism evidence="2 3">
    <name type="scientific">Panagrellus redivivus</name>
    <name type="common">Microworm</name>
    <dbReference type="NCBI Taxonomy" id="6233"/>
    <lineage>
        <taxon>Eukaryota</taxon>
        <taxon>Metazoa</taxon>
        <taxon>Ecdysozoa</taxon>
        <taxon>Nematoda</taxon>
        <taxon>Chromadorea</taxon>
        <taxon>Rhabditida</taxon>
        <taxon>Tylenchina</taxon>
        <taxon>Panagrolaimomorpha</taxon>
        <taxon>Panagrolaimoidea</taxon>
        <taxon>Panagrolaimidae</taxon>
        <taxon>Panagrellus</taxon>
    </lineage>
</organism>
<protein>
    <submittedName>
        <fullName evidence="3">SCP domain-containing protein</fullName>
    </submittedName>
</protein>
<dbReference type="Gene3D" id="3.40.33.10">
    <property type="entry name" value="CAP"/>
    <property type="match status" value="1"/>
</dbReference>
<dbReference type="InterPro" id="IPR034113">
    <property type="entry name" value="SCP_GAPR1-like"/>
</dbReference>
<evidence type="ECO:0000259" key="1">
    <source>
        <dbReference type="SMART" id="SM00198"/>
    </source>
</evidence>
<dbReference type="WBParaSite" id="Pan_g15831.t1">
    <property type="protein sequence ID" value="Pan_g15831.t1"/>
    <property type="gene ID" value="Pan_g15831"/>
</dbReference>
<evidence type="ECO:0000313" key="2">
    <source>
        <dbReference type="Proteomes" id="UP000492821"/>
    </source>
</evidence>
<dbReference type="InterPro" id="IPR001283">
    <property type="entry name" value="CRISP-related"/>
</dbReference>
<reference evidence="2" key="1">
    <citation type="journal article" date="2013" name="Genetics">
        <title>The draft genome and transcriptome of Panagrellus redivivus are shaped by the harsh demands of a free-living lifestyle.</title>
        <authorList>
            <person name="Srinivasan J."/>
            <person name="Dillman A.R."/>
            <person name="Macchietto M.G."/>
            <person name="Heikkinen L."/>
            <person name="Lakso M."/>
            <person name="Fracchia K.M."/>
            <person name="Antoshechkin I."/>
            <person name="Mortazavi A."/>
            <person name="Wong G."/>
            <person name="Sternberg P.W."/>
        </authorList>
    </citation>
    <scope>NUCLEOTIDE SEQUENCE [LARGE SCALE GENOMIC DNA]</scope>
    <source>
        <strain evidence="2">MT8872</strain>
    </source>
</reference>
<dbReference type="PRINTS" id="PR00837">
    <property type="entry name" value="V5TPXLIKE"/>
</dbReference>
<dbReference type="Proteomes" id="UP000492821">
    <property type="component" value="Unassembled WGS sequence"/>
</dbReference>
<dbReference type="AlphaFoldDB" id="A0A7E4V3P0"/>
<name>A0A7E4V3P0_PANRE</name>
<feature type="domain" description="SCP" evidence="1">
    <location>
        <begin position="8"/>
        <end position="138"/>
    </location>
</feature>
<accession>A0A7E4V3P0</accession>
<dbReference type="SMART" id="SM00198">
    <property type="entry name" value="SCP"/>
    <property type="match status" value="1"/>
</dbReference>
<evidence type="ECO:0000313" key="3">
    <source>
        <dbReference type="WBParaSite" id="Pan_g15831.t1"/>
    </source>
</evidence>
<dbReference type="InterPro" id="IPR035940">
    <property type="entry name" value="CAP_sf"/>
</dbReference>
<dbReference type="PANTHER" id="PTHR10334">
    <property type="entry name" value="CYSTEINE-RICH SECRETORY PROTEIN-RELATED"/>
    <property type="match status" value="1"/>
</dbReference>
<dbReference type="Pfam" id="PF00188">
    <property type="entry name" value="CAP"/>
    <property type="match status" value="1"/>
</dbReference>
<reference evidence="3" key="2">
    <citation type="submission" date="2020-10" db="UniProtKB">
        <authorList>
            <consortium name="WormBaseParasite"/>
        </authorList>
    </citation>
    <scope>IDENTIFICATION</scope>
</reference>
<keyword evidence="2" id="KW-1185">Reference proteome</keyword>
<sequence length="153" mass="17426">MADFNLEDFRAKMLKDFNEIRVIHSAEPLAFDPEINSSAQAWAEKLAAAGKLLHRTDAKYGENLAFTTYIQGFDPVKLWYSEEPKANYTQLGQNANCFHFTQLVWKKSKHIGIGVAKSPNKAGWFIVADFDHREMSSEPLPPMSHRKTPKQLT</sequence>